<evidence type="ECO:0000313" key="2">
    <source>
        <dbReference type="Proteomes" id="UP000240325"/>
    </source>
</evidence>
<gene>
    <name evidence="1" type="ORF">BMW23_0693</name>
</gene>
<keyword evidence="2" id="KW-1185">Reference proteome</keyword>
<evidence type="ECO:0000313" key="1">
    <source>
        <dbReference type="EMBL" id="ATZ80739.1"/>
    </source>
</evidence>
<dbReference type="InterPro" id="IPR029063">
    <property type="entry name" value="SAM-dependent_MTases_sf"/>
</dbReference>
<accession>A0A2H4UV50</accession>
<organism evidence="1">
    <name type="scientific">Bodo saltans virus</name>
    <dbReference type="NCBI Taxonomy" id="2024608"/>
    <lineage>
        <taxon>Viruses</taxon>
        <taxon>Varidnaviria</taxon>
        <taxon>Bamfordvirae</taxon>
        <taxon>Nucleocytoviricota</taxon>
        <taxon>Megaviricetes</taxon>
        <taxon>Imitervirales</taxon>
        <taxon>Mimiviridae</taxon>
        <taxon>Klosneuvirinae</taxon>
        <taxon>Theiavirus</taxon>
        <taxon>Theiavirus salishense</taxon>
    </lineage>
</organism>
<name>A0A2H4UV50_9VIRU</name>
<sequence length="154" mass="18470">MTLKSLIDKQKELLEFIAERLKLKDLEKKKFGEVFTPLNFINDNILNDLDKYYKKINKKSIFENPNLKWFDPANGMGNFPIAIYLKLMDGLKNVFNDENKRKKHILENMLYMAELNKKNTCICKQIFDINSEYKLNLYEGDYDIHNSKQMVFRW</sequence>
<proteinExistence type="predicted"/>
<dbReference type="Gene3D" id="3.40.50.150">
    <property type="entry name" value="Vaccinia Virus protein VP39"/>
    <property type="match status" value="1"/>
</dbReference>
<dbReference type="EMBL" id="MF782455">
    <property type="protein sequence ID" value="ATZ80739.1"/>
    <property type="molecule type" value="Genomic_DNA"/>
</dbReference>
<reference evidence="1" key="1">
    <citation type="journal article" date="2017" name="Elife">
        <title>The kinetoplastid-infecting Bodo saltans virus (BsV), a window into the most abundant giant viruses in the sea.</title>
        <authorList>
            <person name="Deeg C.M."/>
            <person name="Chow C.-E.T."/>
            <person name="Suttle C.A."/>
        </authorList>
    </citation>
    <scope>NUCLEOTIDE SEQUENCE</scope>
    <source>
        <strain evidence="1">NG1</strain>
    </source>
</reference>
<dbReference type="SUPFAM" id="SSF53335">
    <property type="entry name" value="S-adenosyl-L-methionine-dependent methyltransferases"/>
    <property type="match status" value="1"/>
</dbReference>
<dbReference type="Proteomes" id="UP000240325">
    <property type="component" value="Segment"/>
</dbReference>
<protein>
    <submittedName>
        <fullName evidence="1">Uncharacterized protein</fullName>
    </submittedName>
</protein>